<sequence>MLCSKSVSFCCACKYRSSFGRRSSRGDLCSNIYTTHHLWMLPSLEMTFWAIPSSSDTSSWVRHIPSSIILHHVKKSIQFFVPSYAFALKGYQSACEQF</sequence>
<keyword evidence="2" id="KW-1185">Reference proteome</keyword>
<protein>
    <submittedName>
        <fullName evidence="1">Uncharacterized protein</fullName>
    </submittedName>
</protein>
<name>A0A4Y2J5X5_ARAVE</name>
<evidence type="ECO:0000313" key="2">
    <source>
        <dbReference type="Proteomes" id="UP000499080"/>
    </source>
</evidence>
<comment type="caution">
    <text evidence="1">The sequence shown here is derived from an EMBL/GenBank/DDBJ whole genome shotgun (WGS) entry which is preliminary data.</text>
</comment>
<dbReference type="AlphaFoldDB" id="A0A4Y2J5X5"/>
<dbReference type="EMBL" id="BGPR01003252">
    <property type="protein sequence ID" value="GBM85661.1"/>
    <property type="molecule type" value="Genomic_DNA"/>
</dbReference>
<organism evidence="1 2">
    <name type="scientific">Araneus ventricosus</name>
    <name type="common">Orbweaver spider</name>
    <name type="synonym">Epeira ventricosa</name>
    <dbReference type="NCBI Taxonomy" id="182803"/>
    <lineage>
        <taxon>Eukaryota</taxon>
        <taxon>Metazoa</taxon>
        <taxon>Ecdysozoa</taxon>
        <taxon>Arthropoda</taxon>
        <taxon>Chelicerata</taxon>
        <taxon>Arachnida</taxon>
        <taxon>Araneae</taxon>
        <taxon>Araneomorphae</taxon>
        <taxon>Entelegynae</taxon>
        <taxon>Araneoidea</taxon>
        <taxon>Araneidae</taxon>
        <taxon>Araneus</taxon>
    </lineage>
</organism>
<accession>A0A4Y2J5X5</accession>
<dbReference type="Proteomes" id="UP000499080">
    <property type="component" value="Unassembled WGS sequence"/>
</dbReference>
<gene>
    <name evidence="1" type="ORF">AVEN_150188_1</name>
</gene>
<proteinExistence type="predicted"/>
<reference evidence="1 2" key="1">
    <citation type="journal article" date="2019" name="Sci. Rep.">
        <title>Orb-weaving spider Araneus ventricosus genome elucidates the spidroin gene catalogue.</title>
        <authorList>
            <person name="Kono N."/>
            <person name="Nakamura H."/>
            <person name="Ohtoshi R."/>
            <person name="Moran D.A.P."/>
            <person name="Shinohara A."/>
            <person name="Yoshida Y."/>
            <person name="Fujiwara M."/>
            <person name="Mori M."/>
            <person name="Tomita M."/>
            <person name="Arakawa K."/>
        </authorList>
    </citation>
    <scope>NUCLEOTIDE SEQUENCE [LARGE SCALE GENOMIC DNA]</scope>
</reference>
<evidence type="ECO:0000313" key="1">
    <source>
        <dbReference type="EMBL" id="GBM85661.1"/>
    </source>
</evidence>